<dbReference type="Proteomes" id="UP001231915">
    <property type="component" value="Unassembled WGS sequence"/>
</dbReference>
<dbReference type="PANTHER" id="PTHR24074">
    <property type="entry name" value="CO-CHAPERONE PROTEIN DJLA"/>
    <property type="match status" value="1"/>
</dbReference>
<accession>A0ABT7EMT7</accession>
<sequence length="292" mass="33147">MWGKILGTGFGFLFGKWLGAVLGFYLGHLFDKSLKQDFDKAGGFQGFFSGDDLNERQALFFSSCFAVMGHIAKSNGRVSEVHIRAASAFMDEMALHGDDRKEAQSAFNSGKHSDFSIKEAVGDFKEAFARRYDLLQLFLEIQIQMAFSDGHLSSKELELLKLVSKFLGIGNKHFNFVLKRYQAEFKFRQQRAQWQSQQQSRHSQSSFRQEREQSNNYRQNTAASTDVSKEHALAVLGLEQGASDKEIKRAYRKLMAQHHPDKLVSQGLPEHMMEVAKAKSQSIQAAYEVLKK</sequence>
<feature type="transmembrane region" description="Helical" evidence="9">
    <location>
        <begin position="6"/>
        <end position="26"/>
    </location>
</feature>
<dbReference type="Pfam" id="PF05099">
    <property type="entry name" value="TerB"/>
    <property type="match status" value="1"/>
</dbReference>
<feature type="topological domain" description="Cytoplasmic" evidence="7">
    <location>
        <begin position="29"/>
        <end position="292"/>
    </location>
</feature>
<comment type="subcellular location">
    <subcellularLocation>
        <location evidence="7">Cell inner membrane</location>
        <topology evidence="7">Single-pass type III membrane protein</topology>
    </subcellularLocation>
</comment>
<evidence type="ECO:0000256" key="6">
    <source>
        <dbReference type="ARBA" id="ARBA00023186"/>
    </source>
</evidence>
<dbReference type="InterPro" id="IPR029024">
    <property type="entry name" value="TerB-like"/>
</dbReference>
<keyword evidence="12" id="KW-1185">Reference proteome</keyword>
<protein>
    <recommendedName>
        <fullName evidence="7">Co-chaperone protein DjlA</fullName>
    </recommendedName>
</protein>
<comment type="caution">
    <text evidence="11">The sequence shown here is derived from an EMBL/GenBank/DDBJ whole genome shotgun (WGS) entry which is preliminary data.</text>
</comment>
<evidence type="ECO:0000256" key="4">
    <source>
        <dbReference type="ARBA" id="ARBA00022989"/>
    </source>
</evidence>
<keyword evidence="3 7" id="KW-0812">Transmembrane</keyword>
<evidence type="ECO:0000259" key="10">
    <source>
        <dbReference type="PROSITE" id="PS50076"/>
    </source>
</evidence>
<reference evidence="11 12" key="1">
    <citation type="submission" date="2023-05" db="EMBL/GenBank/DDBJ databases">
        <title>Pseudoalteromonas ardens sp. nov., Pseudoalteromonas obscura sp. nov., and Pseudoalteromonas umbrosa sp. nov., isolated from the coral Montipora capitata.</title>
        <authorList>
            <person name="Thomas E.M."/>
            <person name="Smith E.M."/>
            <person name="Papke E."/>
            <person name="Shlafstein M.D."/>
            <person name="Oline D.K."/>
            <person name="Videau P."/>
            <person name="Saw J.H."/>
            <person name="Strangman W.K."/>
            <person name="Ushijima B."/>
        </authorList>
    </citation>
    <scope>NUCLEOTIDE SEQUENCE [LARGE SCALE GENOMIC DNA]</scope>
    <source>
        <strain evidence="11 12">P94</strain>
    </source>
</reference>
<comment type="function">
    <text evidence="7">Regulatory DnaK co-chaperone. Direct interaction between DnaK and DjlA is needed for the induction of the wcaABCDE operon, involved in the synthesis of a colanic acid polysaccharide capsule, possibly through activation of the RcsB/RcsC phosphotransfer signaling pathway. The colanic acid capsule may help the bacterium survive conditions outside the host.</text>
</comment>
<feature type="region of interest" description="Disordered" evidence="8">
    <location>
        <begin position="194"/>
        <end position="225"/>
    </location>
</feature>
<feature type="domain" description="J" evidence="10">
    <location>
        <begin position="231"/>
        <end position="292"/>
    </location>
</feature>
<comment type="subunit">
    <text evidence="7">Homodimer.</text>
</comment>
<organism evidence="11 12">
    <name type="scientific">Pseudoalteromonas obscura</name>
    <dbReference type="NCBI Taxonomy" id="3048491"/>
    <lineage>
        <taxon>Bacteria</taxon>
        <taxon>Pseudomonadati</taxon>
        <taxon>Pseudomonadota</taxon>
        <taxon>Gammaproteobacteria</taxon>
        <taxon>Alteromonadales</taxon>
        <taxon>Pseudoalteromonadaceae</taxon>
        <taxon>Pseudoalteromonas</taxon>
    </lineage>
</organism>
<dbReference type="RefSeq" id="WP_211012398.1">
    <property type="nucleotide sequence ID" value="NZ_JASJUT010000006.1"/>
</dbReference>
<dbReference type="PRINTS" id="PR00625">
    <property type="entry name" value="JDOMAIN"/>
</dbReference>
<dbReference type="Pfam" id="PF00226">
    <property type="entry name" value="DnaJ"/>
    <property type="match status" value="1"/>
</dbReference>
<evidence type="ECO:0000256" key="7">
    <source>
        <dbReference type="HAMAP-Rule" id="MF_01153"/>
    </source>
</evidence>
<dbReference type="SUPFAM" id="SSF46565">
    <property type="entry name" value="Chaperone J-domain"/>
    <property type="match status" value="1"/>
</dbReference>
<keyword evidence="6 7" id="KW-0143">Chaperone</keyword>
<evidence type="ECO:0000256" key="9">
    <source>
        <dbReference type="SAM" id="Phobius"/>
    </source>
</evidence>
<dbReference type="Gene3D" id="1.10.3680.10">
    <property type="entry name" value="TerB-like"/>
    <property type="match status" value="1"/>
</dbReference>
<dbReference type="SUPFAM" id="SSF158682">
    <property type="entry name" value="TerB-like"/>
    <property type="match status" value="1"/>
</dbReference>
<evidence type="ECO:0000256" key="1">
    <source>
        <dbReference type="ARBA" id="ARBA00022475"/>
    </source>
</evidence>
<dbReference type="NCBIfam" id="NF006948">
    <property type="entry name" value="PRK09430.1"/>
    <property type="match status" value="1"/>
</dbReference>
<dbReference type="CDD" id="cd07316">
    <property type="entry name" value="terB_like_DjlA"/>
    <property type="match status" value="1"/>
</dbReference>
<keyword evidence="5 7" id="KW-0472">Membrane</keyword>
<keyword evidence="1 7" id="KW-1003">Cell membrane</keyword>
<proteinExistence type="inferred from homology"/>
<comment type="domain">
    <text evidence="7">The transmembrane domain is a dimerization domain.</text>
</comment>
<dbReference type="InterPro" id="IPR036869">
    <property type="entry name" value="J_dom_sf"/>
</dbReference>
<keyword evidence="4 7" id="KW-1133">Transmembrane helix</keyword>
<name>A0ABT7EMT7_9GAMM</name>
<gene>
    <name evidence="7 11" type="primary">djlA</name>
    <name evidence="11" type="ORF">QNM18_14845</name>
</gene>
<dbReference type="HAMAP" id="MF_01153">
    <property type="entry name" value="DjlA"/>
    <property type="match status" value="1"/>
</dbReference>
<evidence type="ECO:0000313" key="11">
    <source>
        <dbReference type="EMBL" id="MDK2596338.1"/>
    </source>
</evidence>
<dbReference type="CDD" id="cd06257">
    <property type="entry name" value="DnaJ"/>
    <property type="match status" value="1"/>
</dbReference>
<dbReference type="InterPro" id="IPR007791">
    <property type="entry name" value="DjlA_N"/>
</dbReference>
<dbReference type="InterPro" id="IPR050817">
    <property type="entry name" value="DjlA_DnaK_co-chaperone"/>
</dbReference>
<dbReference type="PROSITE" id="PS50076">
    <property type="entry name" value="DNAJ_2"/>
    <property type="match status" value="1"/>
</dbReference>
<feature type="compositionally biased region" description="Polar residues" evidence="8">
    <location>
        <begin position="215"/>
        <end position="225"/>
    </location>
</feature>
<evidence type="ECO:0000256" key="8">
    <source>
        <dbReference type="SAM" id="MobiDB-lite"/>
    </source>
</evidence>
<keyword evidence="2 7" id="KW-0997">Cell inner membrane</keyword>
<evidence type="ECO:0000256" key="5">
    <source>
        <dbReference type="ARBA" id="ARBA00023136"/>
    </source>
</evidence>
<dbReference type="EMBL" id="JASJUT010000006">
    <property type="protein sequence ID" value="MDK2596338.1"/>
    <property type="molecule type" value="Genomic_DNA"/>
</dbReference>
<evidence type="ECO:0000313" key="12">
    <source>
        <dbReference type="Proteomes" id="UP001231915"/>
    </source>
</evidence>
<dbReference type="SMART" id="SM00271">
    <property type="entry name" value="DnaJ"/>
    <property type="match status" value="1"/>
</dbReference>
<feature type="topological domain" description="Periplasmic" evidence="7">
    <location>
        <begin position="1"/>
        <end position="4"/>
    </location>
</feature>
<evidence type="ECO:0000256" key="2">
    <source>
        <dbReference type="ARBA" id="ARBA00022519"/>
    </source>
</evidence>
<dbReference type="InterPro" id="IPR023749">
    <property type="entry name" value="DjlA"/>
</dbReference>
<dbReference type="Gene3D" id="1.10.287.110">
    <property type="entry name" value="DnaJ domain"/>
    <property type="match status" value="1"/>
</dbReference>
<evidence type="ECO:0000256" key="3">
    <source>
        <dbReference type="ARBA" id="ARBA00022692"/>
    </source>
</evidence>
<feature type="compositionally biased region" description="Low complexity" evidence="8">
    <location>
        <begin position="194"/>
        <end position="207"/>
    </location>
</feature>
<dbReference type="InterPro" id="IPR001623">
    <property type="entry name" value="DnaJ_domain"/>
</dbReference>